<organism evidence="2 3">
    <name type="scientific">Ceratosolen solmsi marchali</name>
    <dbReference type="NCBI Taxonomy" id="326594"/>
    <lineage>
        <taxon>Eukaryota</taxon>
        <taxon>Metazoa</taxon>
        <taxon>Ecdysozoa</taxon>
        <taxon>Arthropoda</taxon>
        <taxon>Hexapoda</taxon>
        <taxon>Insecta</taxon>
        <taxon>Pterygota</taxon>
        <taxon>Neoptera</taxon>
        <taxon>Endopterygota</taxon>
        <taxon>Hymenoptera</taxon>
        <taxon>Apocrita</taxon>
        <taxon>Proctotrupomorpha</taxon>
        <taxon>Chalcidoidea</taxon>
        <taxon>Agaonidae</taxon>
        <taxon>Agaoninae</taxon>
        <taxon>Ceratosolen</taxon>
    </lineage>
</organism>
<protein>
    <submittedName>
        <fullName evidence="3">Uncharacterized protein LOC105361184</fullName>
    </submittedName>
</protein>
<evidence type="ECO:0000313" key="2">
    <source>
        <dbReference type="Proteomes" id="UP000695007"/>
    </source>
</evidence>
<feature type="region of interest" description="Disordered" evidence="1">
    <location>
        <begin position="187"/>
        <end position="217"/>
    </location>
</feature>
<dbReference type="KEGG" id="csol:105361184"/>
<accession>A0AAJ6YEI3</accession>
<dbReference type="AlphaFoldDB" id="A0AAJ6YEI3"/>
<dbReference type="RefSeq" id="XP_011496597.1">
    <property type="nucleotide sequence ID" value="XM_011498295.1"/>
</dbReference>
<feature type="compositionally biased region" description="Low complexity" evidence="1">
    <location>
        <begin position="9"/>
        <end position="20"/>
    </location>
</feature>
<gene>
    <name evidence="3" type="primary">LOC105361184</name>
</gene>
<name>A0AAJ6YEI3_9HYME</name>
<dbReference type="GeneID" id="105361184"/>
<reference evidence="3" key="1">
    <citation type="submission" date="2025-08" db="UniProtKB">
        <authorList>
            <consortium name="RefSeq"/>
        </authorList>
    </citation>
    <scope>IDENTIFICATION</scope>
</reference>
<feature type="region of interest" description="Disordered" evidence="1">
    <location>
        <begin position="1"/>
        <end position="28"/>
    </location>
</feature>
<evidence type="ECO:0000256" key="1">
    <source>
        <dbReference type="SAM" id="MobiDB-lite"/>
    </source>
</evidence>
<dbReference type="Proteomes" id="UP000695007">
    <property type="component" value="Unplaced"/>
</dbReference>
<keyword evidence="2" id="KW-1185">Reference proteome</keyword>
<sequence>MCPNQSYLSETTDSEISSSDMTKNDPTETIVERQIKTTHKKGNCCNKIFKYPQIKKESDLCSCSQYEKLRASKKLVHHSESQLESSFNSRRCPTAHGKGQLYCCTKEFHRVASDSDCRTSIYKSEIPRRYKEQNYSQDRARNLRNFISCQDTLKALRSCKNEESKQEIGIKAKQVIETNFFNGLKKMNKKKDNQNCGNSRRATQGPPQEKRRKRDNEIVNNCDNDAIYILSSLDGRRDVKSSNASIATDNISLDKFDSMNGKN</sequence>
<feature type="compositionally biased region" description="Polar residues" evidence="1">
    <location>
        <begin position="194"/>
        <end position="206"/>
    </location>
</feature>
<evidence type="ECO:0000313" key="3">
    <source>
        <dbReference type="RefSeq" id="XP_011496597.1"/>
    </source>
</evidence>
<proteinExistence type="predicted"/>